<feature type="region of interest" description="Disordered" evidence="1">
    <location>
        <begin position="371"/>
        <end position="408"/>
    </location>
</feature>
<gene>
    <name evidence="3" type="ORF">L596_018427</name>
</gene>
<protein>
    <recommendedName>
        <fullName evidence="2">DUF7516 domain-containing protein</fullName>
    </recommendedName>
</protein>
<reference evidence="3 4" key="2">
    <citation type="journal article" date="2019" name="G3 (Bethesda)">
        <title>Hybrid Assembly of the Genome of the Entomopathogenic Nematode Steinernema carpocapsae Identifies the X-Chromosome.</title>
        <authorList>
            <person name="Serra L."/>
            <person name="Macchietto M."/>
            <person name="Macias-Munoz A."/>
            <person name="McGill C.J."/>
            <person name="Rodriguez I.M."/>
            <person name="Rodriguez B."/>
            <person name="Murad R."/>
            <person name="Mortazavi A."/>
        </authorList>
    </citation>
    <scope>NUCLEOTIDE SEQUENCE [LARGE SCALE GENOMIC DNA]</scope>
    <source>
        <strain evidence="3 4">ALL</strain>
    </source>
</reference>
<dbReference type="EMBL" id="AZBU02000005">
    <property type="protein sequence ID" value="TKR77456.1"/>
    <property type="molecule type" value="Genomic_DNA"/>
</dbReference>
<comment type="caution">
    <text evidence="3">The sequence shown here is derived from an EMBL/GenBank/DDBJ whole genome shotgun (WGS) entry which is preliminary data.</text>
</comment>
<reference evidence="3 4" key="1">
    <citation type="journal article" date="2015" name="Genome Biol.">
        <title>Comparative genomics of Steinernema reveals deeply conserved gene regulatory networks.</title>
        <authorList>
            <person name="Dillman A.R."/>
            <person name="Macchietto M."/>
            <person name="Porter C.F."/>
            <person name="Rogers A."/>
            <person name="Williams B."/>
            <person name="Antoshechkin I."/>
            <person name="Lee M.M."/>
            <person name="Goodwin Z."/>
            <person name="Lu X."/>
            <person name="Lewis E.E."/>
            <person name="Goodrich-Blair H."/>
            <person name="Stock S.P."/>
            <person name="Adams B.J."/>
            <person name="Sternberg P.W."/>
            <person name="Mortazavi A."/>
        </authorList>
    </citation>
    <scope>NUCLEOTIDE SEQUENCE [LARGE SCALE GENOMIC DNA]</scope>
    <source>
        <strain evidence="3 4">ALL</strain>
    </source>
</reference>
<feature type="domain" description="DUF7516" evidence="2">
    <location>
        <begin position="285"/>
        <end position="367"/>
    </location>
</feature>
<dbReference type="AlphaFoldDB" id="A0A4U5N4L0"/>
<evidence type="ECO:0000313" key="4">
    <source>
        <dbReference type="Proteomes" id="UP000298663"/>
    </source>
</evidence>
<dbReference type="Pfam" id="PF24360">
    <property type="entry name" value="DUF7516"/>
    <property type="match status" value="1"/>
</dbReference>
<evidence type="ECO:0000259" key="2">
    <source>
        <dbReference type="Pfam" id="PF24360"/>
    </source>
</evidence>
<name>A0A4U5N4L0_STECR</name>
<evidence type="ECO:0000313" key="3">
    <source>
        <dbReference type="EMBL" id="TKR77456.1"/>
    </source>
</evidence>
<keyword evidence="4" id="KW-1185">Reference proteome</keyword>
<proteinExistence type="predicted"/>
<organism evidence="3 4">
    <name type="scientific">Steinernema carpocapsae</name>
    <name type="common">Entomopathogenic nematode</name>
    <dbReference type="NCBI Taxonomy" id="34508"/>
    <lineage>
        <taxon>Eukaryota</taxon>
        <taxon>Metazoa</taxon>
        <taxon>Ecdysozoa</taxon>
        <taxon>Nematoda</taxon>
        <taxon>Chromadorea</taxon>
        <taxon>Rhabditida</taxon>
        <taxon>Tylenchina</taxon>
        <taxon>Panagrolaimomorpha</taxon>
        <taxon>Strongyloidoidea</taxon>
        <taxon>Steinernematidae</taxon>
        <taxon>Steinernema</taxon>
    </lineage>
</organism>
<sequence>MRQKINGWAPRIGTQTTKHASEIGDEQAEIREDLQASGLQTKATRRETFEVRSSLNFRISLMSSQSIFVCPKFVIFVLSNIAFSYRFHKSTFQKMAYYGVRISGKDRRVDKTRDDVVCEFANLHCDCDDENLDLSTVPRAFELPTENLDIIELLQAPAEEFDRERLLRCFKMDLLAVIGSLPYSTESTIASKYTDLLKVNPKKVLRALHYPSLEEFFFSSEMADEVKVRIEEDGVKRFHVHPTTQNHHLIESIMVTEQAIAEIQAHNEQTSELRMIAMRTNQTVLENRLIMVRMLVKCGCDEKFVHTGEIQKYYEEMTRRPLNGREWFRMFKKSRMISCFENFFYSDIYVEQTDKGMYVMMRRPLEALQRLKRKSSGASTAEKEYPSAKNCEESTAGARWPEERRQTR</sequence>
<dbReference type="InterPro" id="IPR055938">
    <property type="entry name" value="DUF7516"/>
</dbReference>
<dbReference type="Proteomes" id="UP000298663">
    <property type="component" value="Unassembled WGS sequence"/>
</dbReference>
<feature type="compositionally biased region" description="Basic and acidic residues" evidence="1">
    <location>
        <begin position="381"/>
        <end position="392"/>
    </location>
</feature>
<evidence type="ECO:0000256" key="1">
    <source>
        <dbReference type="SAM" id="MobiDB-lite"/>
    </source>
</evidence>
<accession>A0A4U5N4L0</accession>